<gene>
    <name evidence="1" type="ORF">RICGR_0810</name>
</gene>
<dbReference type="EMBL" id="AAQJ02000001">
    <property type="protein sequence ID" value="EDP46247.1"/>
    <property type="molecule type" value="Genomic_DNA"/>
</dbReference>
<evidence type="ECO:0000313" key="2">
    <source>
        <dbReference type="Proteomes" id="UP000054075"/>
    </source>
</evidence>
<evidence type="ECO:0000313" key="1">
    <source>
        <dbReference type="EMBL" id="EDP46247.1"/>
    </source>
</evidence>
<dbReference type="Proteomes" id="UP000054075">
    <property type="component" value="Unassembled WGS sequence"/>
</dbReference>
<comment type="caution">
    <text evidence="1">The sequence shown here is derived from an EMBL/GenBank/DDBJ whole genome shotgun (WGS) entry which is preliminary data.</text>
</comment>
<sequence>MDLEHLDNKIPQRWLLLVCYYLPLCNLYSLYTPSSTFYFQCRQFINGLKSKRQKKISLVQLPDLLYLLKKYAIEETEQKLANEIVLDILTTDFECFTKEHIRVLFEKFDPNDRNGYISLLNRVFNHIPSHVYTDYLLSLIPNNCTLRHLKWCERLKNKFEFEDRFTLILSLPDNKLVAYQSIFSSLIREECEQRFLNCSLEAHLNDPLIERLLDFIFLCQPDLLFSFTFIESFLFQCLKNQDPRFFSRILKLELKEQFIFFEKFLISEKFQENISYFFSLCFKKLPHASARIDYLILSAFNFQKTVQKKEFIQNNWMFLLLTQFENVDYSLSLFQWFAIHALTQKSLNLNKLKLLFNTEPSLQYSSDFSFDCITFIVDTSILSIKTYIKDNYMVHVPKENTRHSIHRTFLKFFNDDYLESSLDISKLILKKLPLDLQASAESHLTLLQQVLSEFYRLTNDPAFRTYKNKQLIEWNKTQRDEEEKIEGRRELLKRIQTGVQDSVSYQRMQELFDVKASTVQEKWRKSFGIHFFDANDSKERQLALEDAAKIIALKREFDDFSTLSISPTIEASSFR</sequence>
<reference evidence="1" key="1">
    <citation type="submission" date="2006-04" db="EMBL/GenBank/DDBJ databases">
        <authorList>
            <person name="Seshadri R."/>
            <person name="Federici B.A."/>
        </authorList>
    </citation>
    <scope>NUCLEOTIDE SEQUENCE [LARGE SCALE GENOMIC DNA]</scope>
</reference>
<keyword evidence="2" id="KW-1185">Reference proteome</keyword>
<organism evidence="1 2">
    <name type="scientific">Rickettsiella grylli</name>
    <dbReference type="NCBI Taxonomy" id="59196"/>
    <lineage>
        <taxon>Bacteria</taxon>
        <taxon>Pseudomonadati</taxon>
        <taxon>Pseudomonadota</taxon>
        <taxon>Gammaproteobacteria</taxon>
        <taxon>Legionellales</taxon>
        <taxon>Coxiellaceae</taxon>
        <taxon>Rickettsiella</taxon>
    </lineage>
</organism>
<reference evidence="1" key="2">
    <citation type="submission" date="2007-10" db="EMBL/GenBank/DDBJ databases">
        <authorList>
            <person name="Myers G.S."/>
        </authorList>
    </citation>
    <scope>NUCLEOTIDE SEQUENCE [LARGE SCALE GENOMIC DNA]</scope>
</reference>
<dbReference type="AlphaFoldDB" id="A8PMR6"/>
<protein>
    <submittedName>
        <fullName evidence="1">Uncharacterized protein</fullName>
    </submittedName>
</protein>
<name>A8PMR6_9COXI</name>
<accession>A8PMR6</accession>
<dbReference type="RefSeq" id="WP_006035230.1">
    <property type="nucleotide sequence ID" value="NZ_AAQJ02000001.1"/>
</dbReference>
<dbReference type="STRING" id="59196.RICGR_0810"/>
<proteinExistence type="predicted"/>
<dbReference type="OrthoDB" id="5660121at2"/>